<keyword evidence="3" id="KW-1185">Reference proteome</keyword>
<dbReference type="PANTHER" id="PTHR25462:SF296">
    <property type="entry name" value="MEIOTIC P26, ISOFORM F"/>
    <property type="match status" value="1"/>
</dbReference>
<dbReference type="SUPFAM" id="SSF57845">
    <property type="entry name" value="B-box zinc-binding domain"/>
    <property type="match status" value="1"/>
</dbReference>
<evidence type="ECO:0000313" key="4">
    <source>
        <dbReference type="RefSeq" id="XP_022322675.1"/>
    </source>
</evidence>
<organism evidence="3 4">
    <name type="scientific">Crassostrea virginica</name>
    <name type="common">Eastern oyster</name>
    <dbReference type="NCBI Taxonomy" id="6565"/>
    <lineage>
        <taxon>Eukaryota</taxon>
        <taxon>Metazoa</taxon>
        <taxon>Spiralia</taxon>
        <taxon>Lophotrochozoa</taxon>
        <taxon>Mollusca</taxon>
        <taxon>Bivalvia</taxon>
        <taxon>Autobranchia</taxon>
        <taxon>Pteriomorphia</taxon>
        <taxon>Ostreida</taxon>
        <taxon>Ostreoidea</taxon>
        <taxon>Ostreidae</taxon>
        <taxon>Crassostrea</taxon>
    </lineage>
</organism>
<dbReference type="OrthoDB" id="153872at2759"/>
<feature type="domain" description="B box-type" evidence="2">
    <location>
        <begin position="8"/>
        <end position="53"/>
    </location>
</feature>
<dbReference type="CDD" id="cd19756">
    <property type="entry name" value="Bbox2"/>
    <property type="match status" value="1"/>
</dbReference>
<protein>
    <submittedName>
        <fullName evidence="4">E3 ubiquitin-protein ligase TRIM71-like</fullName>
    </submittedName>
</protein>
<name>A0A8B8D4R7_CRAVI</name>
<dbReference type="InterPro" id="IPR000315">
    <property type="entry name" value="Znf_B-box"/>
</dbReference>
<proteinExistence type="predicted"/>
<dbReference type="Proteomes" id="UP000694844">
    <property type="component" value="Chromosome 3"/>
</dbReference>
<dbReference type="InterPro" id="IPR047153">
    <property type="entry name" value="TRIM45/56/19-like"/>
</dbReference>
<evidence type="ECO:0000256" key="1">
    <source>
        <dbReference type="PROSITE-ProRule" id="PRU00024"/>
    </source>
</evidence>
<accession>A0A8B8D4R7</accession>
<dbReference type="InterPro" id="IPR011042">
    <property type="entry name" value="6-blade_b-propeller_TolB-like"/>
</dbReference>
<feature type="domain" description="B box-type" evidence="2">
    <location>
        <begin position="65"/>
        <end position="102"/>
    </location>
</feature>
<dbReference type="AlphaFoldDB" id="A0A8B8D4R7"/>
<gene>
    <name evidence="4" type="primary">LOC111124102</name>
</gene>
<keyword evidence="1" id="KW-0863">Zinc-finger</keyword>
<dbReference type="SMART" id="SM00336">
    <property type="entry name" value="BBOX"/>
    <property type="match status" value="2"/>
</dbReference>
<dbReference type="GeneID" id="111124102"/>
<dbReference type="Pfam" id="PF00643">
    <property type="entry name" value="zf-B_box"/>
    <property type="match status" value="1"/>
</dbReference>
<dbReference type="GO" id="GO:0008270">
    <property type="term" value="F:zinc ion binding"/>
    <property type="evidence" value="ECO:0007669"/>
    <property type="project" value="UniProtKB-KW"/>
</dbReference>
<keyword evidence="1" id="KW-0479">Metal-binding</keyword>
<dbReference type="PROSITE" id="PS50119">
    <property type="entry name" value="ZF_BBOX"/>
    <property type="match status" value="2"/>
</dbReference>
<dbReference type="RefSeq" id="XP_022322675.1">
    <property type="nucleotide sequence ID" value="XM_022466967.1"/>
</dbReference>
<dbReference type="Gene3D" id="3.30.160.60">
    <property type="entry name" value="Classic Zinc Finger"/>
    <property type="match status" value="1"/>
</dbReference>
<keyword evidence="1" id="KW-0862">Zinc</keyword>
<dbReference type="Gene3D" id="2.120.10.30">
    <property type="entry name" value="TolB, C-terminal domain"/>
    <property type="match status" value="1"/>
</dbReference>
<sequence length="591" mass="66997">MDSNHSAQDVTRCDLCETPVPPMHCDICHINICKACVVDHLSDESKDHKVVSFKKRGSTVNYPKCQEHSQKICEVYCRHCNVPICASCVSSGDHDQHEKVDILKIVINRKKVIEKDLRELKESIYARYEEAASKIPTQKDDLRSHSKKLATALDKQREALYAEIDTIIQEIKSEIDDMDAHHIAAIAEQEDAINHTITEITQAILDLQNLLDSEDVCRVFKYTSRNEEFRSLPAQFEVTLPDFIPKQIDREQMYQQIGSLSNLPVTCPDRRLIDETAEGRSSPKQNPAAIISPPVRTFIDNPCILADIKTKYEKLCSVSCLSDSELWTCGYNENIMTLYNLQGKVLKSVRTKSGNEPCDIALIQSEGLVYTDAYARSINLVGDTQIQTMIAPWRWIFKGWRPRGVCSTSSGDLLVIMDSDDGTQSKLVRYSGSSEKESFQWDDQDMPLYSPGNIKYLTENRNFDICVADYHAEAVIVVSAAGKLRFRYPGGSPRGISTDSQANILIANFHGHRINIIDQDGHFLRYIDICGLLYPHGLCVDSKKHLTSDRESHLIHIIDQDGCYLRYIDKFCGLHLCGLQRQPHRGRVEQK</sequence>
<dbReference type="KEGG" id="cvn:111124102"/>
<evidence type="ECO:0000259" key="2">
    <source>
        <dbReference type="PROSITE" id="PS50119"/>
    </source>
</evidence>
<dbReference type="SUPFAM" id="SSF101898">
    <property type="entry name" value="NHL repeat"/>
    <property type="match status" value="1"/>
</dbReference>
<reference evidence="4" key="1">
    <citation type="submission" date="2025-08" db="UniProtKB">
        <authorList>
            <consortium name="RefSeq"/>
        </authorList>
    </citation>
    <scope>IDENTIFICATION</scope>
    <source>
        <tissue evidence="4">Whole sample</tissue>
    </source>
</reference>
<dbReference type="PANTHER" id="PTHR25462">
    <property type="entry name" value="BONUS, ISOFORM C-RELATED"/>
    <property type="match status" value="1"/>
</dbReference>
<evidence type="ECO:0000313" key="3">
    <source>
        <dbReference type="Proteomes" id="UP000694844"/>
    </source>
</evidence>